<keyword evidence="1" id="KW-1133">Transmembrane helix</keyword>
<dbReference type="EMBL" id="CP048630">
    <property type="protein sequence ID" value="QIB34765.1"/>
    <property type="molecule type" value="Genomic_DNA"/>
</dbReference>
<feature type="transmembrane region" description="Helical" evidence="1">
    <location>
        <begin position="31"/>
        <end position="48"/>
    </location>
</feature>
<dbReference type="RefSeq" id="WP_163075910.1">
    <property type="nucleotide sequence ID" value="NZ_CP048630.1"/>
</dbReference>
<reference evidence="2 3" key="1">
    <citation type="submission" date="2020-02" db="EMBL/GenBank/DDBJ databases">
        <authorList>
            <person name="Li G."/>
        </authorList>
    </citation>
    <scope>NUCLEOTIDE SEQUENCE [LARGE SCALE GENOMIC DNA]</scope>
    <source>
        <strain evidence="2 3">DSM 102029</strain>
    </source>
</reference>
<protein>
    <submittedName>
        <fullName evidence="2">Uncharacterized protein</fullName>
    </submittedName>
</protein>
<name>A0A6P1YNQ2_9HYPH</name>
<dbReference type="AlphaFoldDB" id="A0A6P1YNQ2"/>
<proteinExistence type="predicted"/>
<evidence type="ECO:0000256" key="1">
    <source>
        <dbReference type="SAM" id="Phobius"/>
    </source>
</evidence>
<keyword evidence="3" id="KW-1185">Reference proteome</keyword>
<keyword evidence="1" id="KW-0812">Transmembrane</keyword>
<gene>
    <name evidence="2" type="ORF">G3A50_14400</name>
</gene>
<dbReference type="Proteomes" id="UP000464751">
    <property type="component" value="Chromosome"/>
</dbReference>
<evidence type="ECO:0000313" key="3">
    <source>
        <dbReference type="Proteomes" id="UP000464751"/>
    </source>
</evidence>
<sequence length="49" mass="4915">MLILLAFLFAVLAFAISLASGAMASKSLVRAAFTAVLTFLVGTLIGVGG</sequence>
<keyword evidence="1" id="KW-0472">Membrane</keyword>
<accession>A0A6P1YNQ2</accession>
<evidence type="ECO:0000313" key="2">
    <source>
        <dbReference type="EMBL" id="QIB34765.1"/>
    </source>
</evidence>
<organism evidence="2 3">
    <name type="scientific">Ancylobacter pratisalsi</name>
    <dbReference type="NCBI Taxonomy" id="1745854"/>
    <lineage>
        <taxon>Bacteria</taxon>
        <taxon>Pseudomonadati</taxon>
        <taxon>Pseudomonadota</taxon>
        <taxon>Alphaproteobacteria</taxon>
        <taxon>Hyphomicrobiales</taxon>
        <taxon>Xanthobacteraceae</taxon>
        <taxon>Ancylobacter</taxon>
    </lineage>
</organism>
<dbReference type="KEGG" id="apra:G3A50_14400"/>